<dbReference type="SUPFAM" id="SSF47473">
    <property type="entry name" value="EF-hand"/>
    <property type="match status" value="1"/>
</dbReference>
<dbReference type="Gene3D" id="1.10.238.10">
    <property type="entry name" value="EF-hand"/>
    <property type="match status" value="1"/>
</dbReference>
<protein>
    <submittedName>
        <fullName evidence="1">Uncharacterized protein</fullName>
    </submittedName>
</protein>
<evidence type="ECO:0000313" key="2">
    <source>
        <dbReference type="Proteomes" id="UP001165065"/>
    </source>
</evidence>
<dbReference type="AlphaFoldDB" id="A0A9W7G485"/>
<evidence type="ECO:0000313" key="1">
    <source>
        <dbReference type="EMBL" id="GMI32354.1"/>
    </source>
</evidence>
<dbReference type="Proteomes" id="UP001165065">
    <property type="component" value="Unassembled WGS sequence"/>
</dbReference>
<dbReference type="EMBL" id="BRYA01000018">
    <property type="protein sequence ID" value="GMI32354.1"/>
    <property type="molecule type" value="Genomic_DNA"/>
</dbReference>
<gene>
    <name evidence="1" type="ORF">TrCOL_g8010</name>
</gene>
<dbReference type="InterPro" id="IPR011992">
    <property type="entry name" value="EF-hand-dom_pair"/>
</dbReference>
<proteinExistence type="predicted"/>
<dbReference type="OrthoDB" id="26525at2759"/>
<reference evidence="2" key="1">
    <citation type="journal article" date="2023" name="Commun. Biol.">
        <title>Genome analysis of Parmales, the sister group of diatoms, reveals the evolutionary specialization of diatoms from phago-mixotrophs to photoautotrophs.</title>
        <authorList>
            <person name="Ban H."/>
            <person name="Sato S."/>
            <person name="Yoshikawa S."/>
            <person name="Yamada K."/>
            <person name="Nakamura Y."/>
            <person name="Ichinomiya M."/>
            <person name="Sato N."/>
            <person name="Blanc-Mathieu R."/>
            <person name="Endo H."/>
            <person name="Kuwata A."/>
            <person name="Ogata H."/>
        </authorList>
    </citation>
    <scope>NUCLEOTIDE SEQUENCE [LARGE SCALE GENOMIC DNA]</scope>
</reference>
<keyword evidence="2" id="KW-1185">Reference proteome</keyword>
<sequence length="258" mass="29832">MVGLEDSPQKDEIGPGELRDLRRVFDHIASHVERSHISKVLLKLSDRCHRLQLFVDDPSTAEPVRNDKGVDISKYQAPAELKQTQEEINELKVREKKVRDDPNKRISIRDLDAALRSLGRSCTRKQLEYMIWEVDENLDQHVDWHEFQLMFSRNTTDQTGLEPFSLFNIVQFMTYDEDFKGHITEDDTMSTLFARHGRDNLESQMTKLFGDQLKSAGGEGILTLEQYLKAVSVRQVKESKIEYTVVTESMSKTVNKSK</sequence>
<organism evidence="1 2">
    <name type="scientific">Triparma columacea</name>
    <dbReference type="NCBI Taxonomy" id="722753"/>
    <lineage>
        <taxon>Eukaryota</taxon>
        <taxon>Sar</taxon>
        <taxon>Stramenopiles</taxon>
        <taxon>Ochrophyta</taxon>
        <taxon>Bolidophyceae</taxon>
        <taxon>Parmales</taxon>
        <taxon>Triparmaceae</taxon>
        <taxon>Triparma</taxon>
    </lineage>
</organism>
<accession>A0A9W7G485</accession>
<name>A0A9W7G485_9STRA</name>
<comment type="caution">
    <text evidence="1">The sequence shown here is derived from an EMBL/GenBank/DDBJ whole genome shotgun (WGS) entry which is preliminary data.</text>
</comment>